<keyword evidence="3" id="KW-0328">Glycosyltransferase</keyword>
<keyword evidence="4" id="KW-1185">Reference proteome</keyword>
<reference evidence="3 4" key="1">
    <citation type="submission" date="2019-02" db="EMBL/GenBank/DDBJ databases">
        <authorList>
            <person name="Lehtovirta-Morley E L."/>
        </authorList>
    </citation>
    <scope>NUCLEOTIDE SEQUENCE [LARGE SCALE GENOMIC DNA]</scope>
    <source>
        <strain evidence="3">NFRAN1</strain>
    </source>
</reference>
<dbReference type="PANTHER" id="PTHR45947:SF3">
    <property type="entry name" value="SULFOQUINOVOSYL TRANSFERASE SQD2"/>
    <property type="match status" value="1"/>
</dbReference>
<dbReference type="SUPFAM" id="SSF53756">
    <property type="entry name" value="UDP-Glycosyltransferase/glycogen phosphorylase"/>
    <property type="match status" value="1"/>
</dbReference>
<dbReference type="Pfam" id="PF00534">
    <property type="entry name" value="Glycos_transf_1"/>
    <property type="match status" value="1"/>
</dbReference>
<dbReference type="Gene3D" id="3.40.50.2000">
    <property type="entry name" value="Glycogen Phosphorylase B"/>
    <property type="match status" value="2"/>
</dbReference>
<dbReference type="InterPro" id="IPR001296">
    <property type="entry name" value="Glyco_trans_1"/>
</dbReference>
<evidence type="ECO:0000313" key="4">
    <source>
        <dbReference type="Proteomes" id="UP000294299"/>
    </source>
</evidence>
<dbReference type="Proteomes" id="UP000294299">
    <property type="component" value="Chromosome NFRAN"/>
</dbReference>
<proteinExistence type="predicted"/>
<dbReference type="KEGG" id="nfn:NFRAN_0175"/>
<evidence type="ECO:0000313" key="3">
    <source>
        <dbReference type="EMBL" id="VFJ12496.1"/>
    </source>
</evidence>
<evidence type="ECO:0000259" key="1">
    <source>
        <dbReference type="Pfam" id="PF00534"/>
    </source>
</evidence>
<dbReference type="EMBL" id="LR216287">
    <property type="protein sequence ID" value="VFJ12496.1"/>
    <property type="molecule type" value="Genomic_DNA"/>
</dbReference>
<dbReference type="InterPro" id="IPR028098">
    <property type="entry name" value="Glyco_trans_4-like_N"/>
</dbReference>
<sequence length="428" mass="48264">MLSCCKYFTFDNSVGHERSVNPNINAWLIINPAFISNMNTNFKVLHVTPLYMPKIGGVSIYVSNLATQLKDLNYDITIIAPKHIRKEIVPTDPPNIIRVPSIYFPDWPLPLKSASIPLDGGKKISKIIQRGCFDLIHIHGHVFPISLMAIDLAYKYKIPCILSILGTFGLNPHSLGGKLGLEKTFNKLFFSRALKKVNAVIGSTPNVTNYARSYAPLSLKYFTIPYGINMTQFRENISNKYIYRQKYNIQNDKIVILFSGRFEHIKGIIEFASAIKLLFINNPNIEVVIVGEGSLKDRVYSMLSDIPNVHLLKWQPQDKLHEIYLLSDMFVICSKTEGLPIALLEAMAASLHILYTPVGGIPDVLKEYASKTLIPRSTVEDIYNALRKSITDYDKFDKGQSNTGNVLDWKEVAIETDKAYKQIIGFSS</sequence>
<dbReference type="Pfam" id="PF13439">
    <property type="entry name" value="Glyco_transf_4"/>
    <property type="match status" value="1"/>
</dbReference>
<organism evidence="3 4">
    <name type="scientific">Candidatus Nitrosocosmicus franklandianus</name>
    <dbReference type="NCBI Taxonomy" id="1798806"/>
    <lineage>
        <taxon>Archaea</taxon>
        <taxon>Nitrososphaerota</taxon>
        <taxon>Nitrososphaeria</taxon>
        <taxon>Nitrososphaerales</taxon>
        <taxon>Nitrososphaeraceae</taxon>
        <taxon>Candidatus Nitrosocosmicus</taxon>
    </lineage>
</organism>
<protein>
    <submittedName>
        <fullName evidence="3">Putative teichuronic acid biosynthesis glycosyltransferase TuaC</fullName>
        <ecNumber evidence="3">2.4.-.-</ecNumber>
    </submittedName>
</protein>
<evidence type="ECO:0000259" key="2">
    <source>
        <dbReference type="Pfam" id="PF13439"/>
    </source>
</evidence>
<dbReference type="InterPro" id="IPR050194">
    <property type="entry name" value="Glycosyltransferase_grp1"/>
</dbReference>
<dbReference type="GO" id="GO:0016758">
    <property type="term" value="F:hexosyltransferase activity"/>
    <property type="evidence" value="ECO:0007669"/>
    <property type="project" value="TreeGrafter"/>
</dbReference>
<dbReference type="OrthoDB" id="12252at2157"/>
<dbReference type="RefSeq" id="WP_172602008.1">
    <property type="nucleotide sequence ID" value="NZ_LR216287.1"/>
</dbReference>
<name>A0A484I412_9ARCH</name>
<dbReference type="PANTHER" id="PTHR45947">
    <property type="entry name" value="SULFOQUINOVOSYL TRANSFERASE SQD2"/>
    <property type="match status" value="1"/>
</dbReference>
<feature type="domain" description="Glycosyl transferase family 1" evidence="1">
    <location>
        <begin position="243"/>
        <end position="395"/>
    </location>
</feature>
<gene>
    <name evidence="3" type="primary">tuaC</name>
    <name evidence="3" type="ORF">NFRAN_0175</name>
</gene>
<feature type="domain" description="Glycosyltransferase subfamily 4-like N-terminal" evidence="2">
    <location>
        <begin position="55"/>
        <end position="230"/>
    </location>
</feature>
<dbReference type="GeneID" id="39419756"/>
<dbReference type="EC" id="2.4.-.-" evidence="3"/>
<keyword evidence="3" id="KW-0808">Transferase</keyword>
<accession>A0A484I412</accession>
<dbReference type="AlphaFoldDB" id="A0A484I412"/>
<dbReference type="CDD" id="cd03801">
    <property type="entry name" value="GT4_PimA-like"/>
    <property type="match status" value="1"/>
</dbReference>